<evidence type="ECO:0000256" key="6">
    <source>
        <dbReference type="ARBA" id="ARBA00034908"/>
    </source>
</evidence>
<evidence type="ECO:0000256" key="1">
    <source>
        <dbReference type="ARBA" id="ARBA00022438"/>
    </source>
</evidence>
<dbReference type="Pfam" id="PF21646">
    <property type="entry name" value="ACTMAP-like_C"/>
    <property type="match status" value="1"/>
</dbReference>
<accession>A0A9Q1CJD2</accession>
<evidence type="ECO:0000313" key="9">
    <source>
        <dbReference type="EMBL" id="KAJ8045654.1"/>
    </source>
</evidence>
<organism evidence="9 10">
    <name type="scientific">Holothuria leucospilota</name>
    <name type="common">Black long sea cucumber</name>
    <name type="synonym">Mertensiothuria leucospilota</name>
    <dbReference type="NCBI Taxonomy" id="206669"/>
    <lineage>
        <taxon>Eukaryota</taxon>
        <taxon>Metazoa</taxon>
        <taxon>Echinodermata</taxon>
        <taxon>Eleutherozoa</taxon>
        <taxon>Echinozoa</taxon>
        <taxon>Holothuroidea</taxon>
        <taxon>Aspidochirotacea</taxon>
        <taxon>Aspidochirotida</taxon>
        <taxon>Holothuriidae</taxon>
        <taxon>Holothuria</taxon>
    </lineage>
</organism>
<evidence type="ECO:0000256" key="3">
    <source>
        <dbReference type="ARBA" id="ARBA00022801"/>
    </source>
</evidence>
<feature type="compositionally biased region" description="Pro residues" evidence="8">
    <location>
        <begin position="16"/>
        <end position="29"/>
    </location>
</feature>
<dbReference type="PANTHER" id="PTHR28631">
    <property type="entry name" value="UPF0692 PROTEIN C19ORF54"/>
    <property type="match status" value="1"/>
</dbReference>
<proteinExistence type="inferred from homology"/>
<dbReference type="Proteomes" id="UP001152320">
    <property type="component" value="Chromosome 3"/>
</dbReference>
<comment type="similarity">
    <text evidence="4">Belongs to the ACTMAP family.</text>
</comment>
<evidence type="ECO:0000256" key="5">
    <source>
        <dbReference type="ARBA" id="ARBA00034848"/>
    </source>
</evidence>
<evidence type="ECO:0000256" key="8">
    <source>
        <dbReference type="SAM" id="MobiDB-lite"/>
    </source>
</evidence>
<gene>
    <name evidence="9" type="ORF">HOLleu_08699</name>
</gene>
<dbReference type="SUPFAM" id="SSF101447">
    <property type="entry name" value="Formin homology 2 domain (FH2 domain)"/>
    <property type="match status" value="1"/>
</dbReference>
<dbReference type="OrthoDB" id="198816at2759"/>
<feature type="region of interest" description="Disordered" evidence="8">
    <location>
        <begin position="1"/>
        <end position="61"/>
    </location>
</feature>
<dbReference type="GO" id="GO:0006508">
    <property type="term" value="P:proteolysis"/>
    <property type="evidence" value="ECO:0007669"/>
    <property type="project" value="UniProtKB-KW"/>
</dbReference>
<evidence type="ECO:0000313" key="10">
    <source>
        <dbReference type="Proteomes" id="UP001152320"/>
    </source>
</evidence>
<keyword evidence="1" id="KW-0031">Aminopeptidase</keyword>
<evidence type="ECO:0000256" key="7">
    <source>
        <dbReference type="ARBA" id="ARBA00049041"/>
    </source>
</evidence>
<dbReference type="PANTHER" id="PTHR28631:SF1">
    <property type="entry name" value="ACTIN MATURATION PROTEASE"/>
    <property type="match status" value="1"/>
</dbReference>
<evidence type="ECO:0000256" key="4">
    <source>
        <dbReference type="ARBA" id="ARBA00034725"/>
    </source>
</evidence>
<name>A0A9Q1CJD2_HOLLE</name>
<evidence type="ECO:0000256" key="2">
    <source>
        <dbReference type="ARBA" id="ARBA00022670"/>
    </source>
</evidence>
<reference evidence="9" key="1">
    <citation type="submission" date="2021-10" db="EMBL/GenBank/DDBJ databases">
        <title>Tropical sea cucumber genome reveals ecological adaptation and Cuvierian tubules defense mechanism.</title>
        <authorList>
            <person name="Chen T."/>
        </authorList>
    </citation>
    <scope>NUCLEOTIDE SEQUENCE</scope>
    <source>
        <strain evidence="9">Nanhai2018</strain>
        <tissue evidence="9">Muscle</tissue>
    </source>
</reference>
<dbReference type="EMBL" id="JAIZAY010000003">
    <property type="protein sequence ID" value="KAJ8045654.1"/>
    <property type="molecule type" value="Genomic_DNA"/>
</dbReference>
<keyword evidence="3" id="KW-0378">Hydrolase</keyword>
<dbReference type="AlphaFoldDB" id="A0A9Q1CJD2"/>
<dbReference type="GO" id="GO:0004177">
    <property type="term" value="F:aminopeptidase activity"/>
    <property type="evidence" value="ECO:0007669"/>
    <property type="project" value="UniProtKB-KW"/>
</dbReference>
<comment type="catalytic activity">
    <reaction evidence="7">
        <text>N-terminal N(alpha)-acetyl-L-cysteinyl-L-aspartyl-[protein] + H2O = N-terminal L-aspartyl-[protein] + N-acetyl-L-cysteine</text>
        <dbReference type="Rhea" id="RHEA:74579"/>
        <dbReference type="Rhea" id="RHEA-COMP:12669"/>
        <dbReference type="Rhea" id="RHEA-COMP:18395"/>
        <dbReference type="ChEBI" id="CHEBI:15377"/>
        <dbReference type="ChEBI" id="CHEBI:64720"/>
        <dbReference type="ChEBI" id="CHEBI:78236"/>
        <dbReference type="ChEBI" id="CHEBI:193599"/>
    </reaction>
    <physiologicalReaction direction="left-to-right" evidence="7">
        <dbReference type="Rhea" id="RHEA:74580"/>
    </physiologicalReaction>
</comment>
<sequence>MTYENLNDDPSRQMFAPPPPPPPEPPPPTLLNKCQNESTPLKGCLPDSKPTWKRISSGDDSKNYTDVKETLRKEMYYAIKKLPKWRKEEDLEEKSVWLSSISYVTPLIQEGPTCGLVVLELAMRLLQQKGENVNSIFEKARENCFTLQGEMFSAQNMLDLATSVFKCSGELLSGGLRKHKEELTTALQRGEPVLVPYDADANHEPTCKRGHKAHWTLLTGYLVRIPNIHADIEHIKYLGYSQDPVYPNLFHATSAKPEIQRLKFFLGCEEDLFVFARQGKSRHLGLWCFSSLSESNDNLVEFSPSRDDNDYVLPPGGVKEGLCGKAVILQP</sequence>
<comment type="caution">
    <text evidence="9">The sequence shown here is derived from an EMBL/GenBank/DDBJ whole genome shotgun (WGS) entry which is preliminary data.</text>
</comment>
<protein>
    <recommendedName>
        <fullName evidence="5">Actin maturation protease</fullName>
    </recommendedName>
    <alternativeName>
        <fullName evidence="6">Actin aminopeptidase ACTMAP</fullName>
    </alternativeName>
</protein>
<dbReference type="InterPro" id="IPR040043">
    <property type="entry name" value="ACTMAP"/>
</dbReference>
<keyword evidence="2" id="KW-0645">Protease</keyword>
<keyword evidence="10" id="KW-1185">Reference proteome</keyword>